<dbReference type="SUPFAM" id="SSF64593">
    <property type="entry name" value="Intermediate filament protein, coiled coil region"/>
    <property type="match status" value="2"/>
</dbReference>
<gene>
    <name evidence="7" type="ORF">NDU88_001554</name>
</gene>
<sequence length="419" mass="46692">MSIKRTMAFTSYSSAGVGSGSQGIQGRDSTLGRDHHRQAGAGSGFRGGISNGVGAGYGGGFPYGGESHYGDLGSRSGGSSLVVNEKLTMQDLNDRLASYLNKVKTLEETNRALEVKILEYHGGPGTVTERNWKTYEDIIEPLREKIKDMVISNAQKTVELDNSRLTVDDFKTKYEMELSLRKTVENDIYGLKELKRQAELDREMLEHDVKNLDEEMADLKKNHEEELAEMRNQMAGTVAVEVDSAPSVDLNRIIANMRFDYEQIMKRNQQETEAWHQNQVEAHNVEVTQTTHTVQTSKSETRELQQKCQSLHSELNALHSVKASLEAAVSATDARYQEKVHRIVVLAAQMEAELAGLRGDLTKQSQDYQNLFNIKVKLEAEIATYRQLLEANDIGLKGDNSPSPPVKNEGDITDQDLLS</sequence>
<dbReference type="Gene3D" id="1.20.5.500">
    <property type="entry name" value="Single helix bin"/>
    <property type="match status" value="1"/>
</dbReference>
<comment type="similarity">
    <text evidence="3">Belongs to the intermediate filament family.</text>
</comment>
<reference evidence="7" key="1">
    <citation type="journal article" date="2022" name="bioRxiv">
        <title>Sequencing and chromosome-scale assembly of the giantPleurodeles waltlgenome.</title>
        <authorList>
            <person name="Brown T."/>
            <person name="Elewa A."/>
            <person name="Iarovenko S."/>
            <person name="Subramanian E."/>
            <person name="Araus A.J."/>
            <person name="Petzold A."/>
            <person name="Susuki M."/>
            <person name="Suzuki K.-i.T."/>
            <person name="Hayashi T."/>
            <person name="Toyoda A."/>
            <person name="Oliveira C."/>
            <person name="Osipova E."/>
            <person name="Leigh N.D."/>
            <person name="Simon A."/>
            <person name="Yun M.H."/>
        </authorList>
    </citation>
    <scope>NUCLEOTIDE SEQUENCE</scope>
    <source>
        <strain evidence="7">20211129_DDA</strain>
        <tissue evidence="7">Liver</tissue>
    </source>
</reference>
<evidence type="ECO:0000313" key="8">
    <source>
        <dbReference type="Proteomes" id="UP001066276"/>
    </source>
</evidence>
<feature type="domain" description="IF rod" evidence="6">
    <location>
        <begin position="85"/>
        <end position="396"/>
    </location>
</feature>
<organism evidence="7 8">
    <name type="scientific">Pleurodeles waltl</name>
    <name type="common">Iberian ribbed newt</name>
    <dbReference type="NCBI Taxonomy" id="8319"/>
    <lineage>
        <taxon>Eukaryota</taxon>
        <taxon>Metazoa</taxon>
        <taxon>Chordata</taxon>
        <taxon>Craniata</taxon>
        <taxon>Vertebrata</taxon>
        <taxon>Euteleostomi</taxon>
        <taxon>Amphibia</taxon>
        <taxon>Batrachia</taxon>
        <taxon>Caudata</taxon>
        <taxon>Salamandroidea</taxon>
        <taxon>Salamandridae</taxon>
        <taxon>Pleurodelinae</taxon>
        <taxon>Pleurodeles</taxon>
    </lineage>
</organism>
<dbReference type="PRINTS" id="PR01248">
    <property type="entry name" value="TYPE1KERATIN"/>
</dbReference>
<dbReference type="AlphaFoldDB" id="A0AAV7SB62"/>
<dbReference type="Proteomes" id="UP001066276">
    <property type="component" value="Chromosome 4_2"/>
</dbReference>
<evidence type="ECO:0000256" key="1">
    <source>
        <dbReference type="ARBA" id="ARBA00022754"/>
    </source>
</evidence>
<dbReference type="Pfam" id="PF00038">
    <property type="entry name" value="Filament"/>
    <property type="match status" value="1"/>
</dbReference>
<dbReference type="InterPro" id="IPR039008">
    <property type="entry name" value="IF_rod_dom"/>
</dbReference>
<keyword evidence="1 3" id="KW-0403">Intermediate filament</keyword>
<dbReference type="Gene3D" id="1.20.5.1160">
    <property type="entry name" value="Vasodilator-stimulated phosphoprotein"/>
    <property type="match status" value="1"/>
</dbReference>
<dbReference type="PANTHER" id="PTHR23239">
    <property type="entry name" value="INTERMEDIATE FILAMENT"/>
    <property type="match status" value="1"/>
</dbReference>
<dbReference type="InterPro" id="IPR002957">
    <property type="entry name" value="Keratin_I"/>
</dbReference>
<dbReference type="InterPro" id="IPR018039">
    <property type="entry name" value="IF_conserved"/>
</dbReference>
<name>A0AAV7SB62_PLEWA</name>
<feature type="coiled-coil region" evidence="4">
    <location>
        <begin position="89"/>
        <end position="116"/>
    </location>
</feature>
<dbReference type="PROSITE" id="PS51842">
    <property type="entry name" value="IF_ROD_2"/>
    <property type="match status" value="1"/>
</dbReference>
<keyword evidence="2 4" id="KW-0175">Coiled coil</keyword>
<evidence type="ECO:0000313" key="7">
    <source>
        <dbReference type="EMBL" id="KAJ1161066.1"/>
    </source>
</evidence>
<evidence type="ECO:0000256" key="5">
    <source>
        <dbReference type="SAM" id="MobiDB-lite"/>
    </source>
</evidence>
<dbReference type="GO" id="GO:0005882">
    <property type="term" value="C:intermediate filament"/>
    <property type="evidence" value="ECO:0007669"/>
    <property type="project" value="UniProtKB-KW"/>
</dbReference>
<evidence type="ECO:0000259" key="6">
    <source>
        <dbReference type="PROSITE" id="PS51842"/>
    </source>
</evidence>
<evidence type="ECO:0000256" key="4">
    <source>
        <dbReference type="SAM" id="Coils"/>
    </source>
</evidence>
<keyword evidence="8" id="KW-1185">Reference proteome</keyword>
<dbReference type="PANTHER" id="PTHR23239:SF366">
    <property type="entry name" value="KERATIN, TYPE I CYTOSKELETAL 47 KDA"/>
    <property type="match status" value="1"/>
</dbReference>
<dbReference type="Gene3D" id="1.20.5.170">
    <property type="match status" value="1"/>
</dbReference>
<evidence type="ECO:0000256" key="2">
    <source>
        <dbReference type="ARBA" id="ARBA00023054"/>
    </source>
</evidence>
<dbReference type="PROSITE" id="PS00226">
    <property type="entry name" value="IF_ROD_1"/>
    <property type="match status" value="1"/>
</dbReference>
<dbReference type="SMART" id="SM01391">
    <property type="entry name" value="Filament"/>
    <property type="match status" value="1"/>
</dbReference>
<dbReference type="EMBL" id="JANPWB010000008">
    <property type="protein sequence ID" value="KAJ1161066.1"/>
    <property type="molecule type" value="Genomic_DNA"/>
</dbReference>
<accession>A0AAV7SB62</accession>
<proteinExistence type="inferred from homology"/>
<evidence type="ECO:0000256" key="3">
    <source>
        <dbReference type="RuleBase" id="RU000685"/>
    </source>
</evidence>
<protein>
    <recommendedName>
        <fullName evidence="6">IF rod domain-containing protein</fullName>
    </recommendedName>
</protein>
<feature type="coiled-coil region" evidence="4">
    <location>
        <begin position="195"/>
        <end position="240"/>
    </location>
</feature>
<feature type="region of interest" description="Disordered" evidence="5">
    <location>
        <begin position="395"/>
        <end position="419"/>
    </location>
</feature>
<dbReference type="GO" id="GO:0005198">
    <property type="term" value="F:structural molecule activity"/>
    <property type="evidence" value="ECO:0007669"/>
    <property type="project" value="InterPro"/>
</dbReference>
<comment type="caution">
    <text evidence="7">The sequence shown here is derived from an EMBL/GenBank/DDBJ whole genome shotgun (WGS) entry which is preliminary data.</text>
</comment>
<feature type="region of interest" description="Disordered" evidence="5">
    <location>
        <begin position="13"/>
        <end position="46"/>
    </location>
</feature>